<sequence length="460" mass="53152">YLSQSICHKPLEPLNQPIHKLNSLRRAPKPSSKPPDKPEHMNPEPVATRCGHIFHKGCIKKMISEQASCRISCPACNRPVVLAQLRLIRFFYPPKCESLSRKIDKMNLENDVLAQQLEEVRKLRQRRKYEQDVVKGKIQELNHKVRLKQESLAEKQEKIKTMQFNGQSVEEIEESVTNLKERISTMSRNNACLLKQLEFVMANMNCWELLPKNLNILQELRRYFAVRSEEDTPNKMDLAQYNEHQQYPSMLRADGDPLSSLMDELVGTRLKISSAIDIVQENYNNNKLSQFQCPENPDSHNIPALMNSKSRPQLLPNMAGDDYRACLLAKNLNNFQIHHNQAQFLNWVDSSLLHQNLHLMHGRPFMNCADWRCNAERPNQPWNTQLVKCTPNTGFSLNTESNVSFGKVVMLPPVVPSQTFPSGMAEFVLDVTRQKQRKSENHVKKHKVKLGKCVKKNFKQ</sequence>
<reference evidence="7" key="1">
    <citation type="submission" date="2021-06" db="EMBL/GenBank/DDBJ databases">
        <authorList>
            <person name="Hodson N. C."/>
            <person name="Mongue J. A."/>
            <person name="Jaron S. K."/>
        </authorList>
    </citation>
    <scope>NUCLEOTIDE SEQUENCE</scope>
</reference>
<dbReference type="EMBL" id="CAJVCH010466722">
    <property type="protein sequence ID" value="CAG7820019.1"/>
    <property type="molecule type" value="Genomic_DNA"/>
</dbReference>
<keyword evidence="2" id="KW-0862">Zinc</keyword>
<keyword evidence="1 3" id="KW-0479">Metal-binding</keyword>
<evidence type="ECO:0000259" key="6">
    <source>
        <dbReference type="PROSITE" id="PS50089"/>
    </source>
</evidence>
<evidence type="ECO:0000256" key="5">
    <source>
        <dbReference type="SAM" id="MobiDB-lite"/>
    </source>
</evidence>
<evidence type="ECO:0000256" key="4">
    <source>
        <dbReference type="SAM" id="Coils"/>
    </source>
</evidence>
<proteinExistence type="predicted"/>
<organism evidence="7 8">
    <name type="scientific">Allacma fusca</name>
    <dbReference type="NCBI Taxonomy" id="39272"/>
    <lineage>
        <taxon>Eukaryota</taxon>
        <taxon>Metazoa</taxon>
        <taxon>Ecdysozoa</taxon>
        <taxon>Arthropoda</taxon>
        <taxon>Hexapoda</taxon>
        <taxon>Collembola</taxon>
        <taxon>Symphypleona</taxon>
        <taxon>Sminthuridae</taxon>
        <taxon>Allacma</taxon>
    </lineage>
</organism>
<dbReference type="Proteomes" id="UP000708208">
    <property type="component" value="Unassembled WGS sequence"/>
</dbReference>
<evidence type="ECO:0000313" key="7">
    <source>
        <dbReference type="EMBL" id="CAG7820019.1"/>
    </source>
</evidence>
<dbReference type="InterPro" id="IPR001841">
    <property type="entry name" value="Znf_RING"/>
</dbReference>
<gene>
    <name evidence="7" type="ORF">AFUS01_LOCUS30429</name>
</gene>
<dbReference type="OrthoDB" id="8299093at2759"/>
<evidence type="ECO:0000313" key="8">
    <source>
        <dbReference type="Proteomes" id="UP000708208"/>
    </source>
</evidence>
<feature type="non-terminal residue" evidence="7">
    <location>
        <position position="1"/>
    </location>
</feature>
<comment type="caution">
    <text evidence="7">The sequence shown here is derived from an EMBL/GenBank/DDBJ whole genome shotgun (WGS) entry which is preliminary data.</text>
</comment>
<dbReference type="GO" id="GO:0008270">
    <property type="term" value="F:zinc ion binding"/>
    <property type="evidence" value="ECO:0007669"/>
    <property type="project" value="UniProtKB-KW"/>
</dbReference>
<protein>
    <recommendedName>
        <fullName evidence="6">RING-type domain-containing protein</fullName>
    </recommendedName>
</protein>
<dbReference type="AlphaFoldDB" id="A0A8J2PP83"/>
<evidence type="ECO:0000256" key="2">
    <source>
        <dbReference type="ARBA" id="ARBA00022833"/>
    </source>
</evidence>
<keyword evidence="8" id="KW-1185">Reference proteome</keyword>
<name>A0A8J2PP83_9HEXA</name>
<evidence type="ECO:0000256" key="3">
    <source>
        <dbReference type="PROSITE-ProRule" id="PRU00175"/>
    </source>
</evidence>
<evidence type="ECO:0000256" key="1">
    <source>
        <dbReference type="ARBA" id="ARBA00022771"/>
    </source>
</evidence>
<keyword evidence="1 3" id="KW-0863">Zinc-finger</keyword>
<keyword evidence="4" id="KW-0175">Coiled coil</keyword>
<feature type="coiled-coil region" evidence="4">
    <location>
        <begin position="96"/>
        <end position="189"/>
    </location>
</feature>
<feature type="domain" description="RING-type" evidence="6">
    <location>
        <begin position="50"/>
        <end position="77"/>
    </location>
</feature>
<dbReference type="PROSITE" id="PS50089">
    <property type="entry name" value="ZF_RING_2"/>
    <property type="match status" value="1"/>
</dbReference>
<feature type="region of interest" description="Disordered" evidence="5">
    <location>
        <begin position="18"/>
        <end position="46"/>
    </location>
</feature>
<accession>A0A8J2PP83</accession>